<feature type="domain" description="CheR-type methyltransferase" evidence="5">
    <location>
        <begin position="1"/>
        <end position="277"/>
    </location>
</feature>
<keyword evidence="2" id="KW-0808">Transferase</keyword>
<feature type="repeat" description="TPR" evidence="4">
    <location>
        <begin position="432"/>
        <end position="465"/>
    </location>
</feature>
<dbReference type="InterPro" id="IPR000780">
    <property type="entry name" value="CheR_MeTrfase"/>
</dbReference>
<dbReference type="InterPro" id="IPR050903">
    <property type="entry name" value="Bact_Chemotaxis_MeTrfase"/>
</dbReference>
<dbReference type="GO" id="GO:0008757">
    <property type="term" value="F:S-adenosylmethionine-dependent methyltransferase activity"/>
    <property type="evidence" value="ECO:0007669"/>
    <property type="project" value="InterPro"/>
</dbReference>
<comment type="caution">
    <text evidence="6">The sequence shown here is derived from an EMBL/GenBank/DDBJ whole genome shotgun (WGS) entry which is preliminary data.</text>
</comment>
<dbReference type="InterPro" id="IPR029063">
    <property type="entry name" value="SAM-dependent_MTases_sf"/>
</dbReference>
<dbReference type="InterPro" id="IPR022642">
    <property type="entry name" value="CheR_C"/>
</dbReference>
<evidence type="ECO:0000259" key="5">
    <source>
        <dbReference type="PROSITE" id="PS50123"/>
    </source>
</evidence>
<accession>A0A831ZTK5</accession>
<dbReference type="GO" id="GO:0032259">
    <property type="term" value="P:methylation"/>
    <property type="evidence" value="ECO:0007669"/>
    <property type="project" value="UniProtKB-KW"/>
</dbReference>
<dbReference type="SUPFAM" id="SSF53335">
    <property type="entry name" value="S-adenosyl-L-methionine-dependent methyltransferases"/>
    <property type="match status" value="1"/>
</dbReference>
<evidence type="ECO:0000313" key="6">
    <source>
        <dbReference type="EMBL" id="HFK98414.1"/>
    </source>
</evidence>
<evidence type="ECO:0000256" key="1">
    <source>
        <dbReference type="ARBA" id="ARBA00022603"/>
    </source>
</evidence>
<keyword evidence="3" id="KW-0949">S-adenosyl-L-methionine</keyword>
<dbReference type="PRINTS" id="PR00996">
    <property type="entry name" value="CHERMTFRASE"/>
</dbReference>
<evidence type="ECO:0000256" key="2">
    <source>
        <dbReference type="ARBA" id="ARBA00022679"/>
    </source>
</evidence>
<keyword evidence="1" id="KW-0489">Methyltransferase</keyword>
<dbReference type="EMBL" id="DSTK01000039">
    <property type="protein sequence ID" value="HFK98414.1"/>
    <property type="molecule type" value="Genomic_DNA"/>
</dbReference>
<dbReference type="Pfam" id="PF13432">
    <property type="entry name" value="TPR_16"/>
    <property type="match status" value="1"/>
</dbReference>
<dbReference type="SUPFAM" id="SSF47757">
    <property type="entry name" value="Chemotaxis receptor methyltransferase CheR, N-terminal domain"/>
    <property type="match status" value="1"/>
</dbReference>
<proteinExistence type="predicted"/>
<keyword evidence="4" id="KW-0802">TPR repeat</keyword>
<reference evidence="6" key="1">
    <citation type="journal article" date="2020" name="mSystems">
        <title>Genome- and Community-Level Interaction Insights into Carbon Utilization and Element Cycling Functions of Hydrothermarchaeota in Hydrothermal Sediment.</title>
        <authorList>
            <person name="Zhou Z."/>
            <person name="Liu Y."/>
            <person name="Xu W."/>
            <person name="Pan J."/>
            <person name="Luo Z.H."/>
            <person name="Li M."/>
        </authorList>
    </citation>
    <scope>NUCLEOTIDE SEQUENCE [LARGE SCALE GENOMIC DNA]</scope>
    <source>
        <strain evidence="6">SpSt-456</strain>
    </source>
</reference>
<dbReference type="PANTHER" id="PTHR24422">
    <property type="entry name" value="CHEMOTAXIS PROTEIN METHYLTRANSFERASE"/>
    <property type="match status" value="1"/>
</dbReference>
<dbReference type="PANTHER" id="PTHR24422:SF19">
    <property type="entry name" value="CHEMOTAXIS PROTEIN METHYLTRANSFERASE"/>
    <property type="match status" value="1"/>
</dbReference>
<dbReference type="Gene3D" id="1.25.40.10">
    <property type="entry name" value="Tetratricopeptide repeat domain"/>
    <property type="match status" value="1"/>
</dbReference>
<organism evidence="6">
    <name type="scientific">Desulfacinum infernum</name>
    <dbReference type="NCBI Taxonomy" id="35837"/>
    <lineage>
        <taxon>Bacteria</taxon>
        <taxon>Pseudomonadati</taxon>
        <taxon>Thermodesulfobacteriota</taxon>
        <taxon>Syntrophobacteria</taxon>
        <taxon>Syntrophobacterales</taxon>
        <taxon>Syntrophobacteraceae</taxon>
        <taxon>Desulfacinum</taxon>
    </lineage>
</organism>
<dbReference type="Pfam" id="PF01739">
    <property type="entry name" value="CheR"/>
    <property type="match status" value="1"/>
</dbReference>
<dbReference type="PROSITE" id="PS50005">
    <property type="entry name" value="TPR"/>
    <property type="match status" value="1"/>
</dbReference>
<dbReference type="InterPro" id="IPR011990">
    <property type="entry name" value="TPR-like_helical_dom_sf"/>
</dbReference>
<evidence type="ECO:0000256" key="3">
    <source>
        <dbReference type="ARBA" id="ARBA00022691"/>
    </source>
</evidence>
<protein>
    <submittedName>
        <fullName evidence="6">Tetratricopeptide repeat protein</fullName>
    </submittedName>
</protein>
<dbReference type="SUPFAM" id="SSF48452">
    <property type="entry name" value="TPR-like"/>
    <property type="match status" value="1"/>
</dbReference>
<dbReference type="PROSITE" id="PS50123">
    <property type="entry name" value="CHER"/>
    <property type="match status" value="1"/>
</dbReference>
<dbReference type="Gene3D" id="3.40.50.150">
    <property type="entry name" value="Vaccinia Virus protein VP39"/>
    <property type="match status" value="1"/>
</dbReference>
<name>A0A831ZTK5_9BACT</name>
<dbReference type="InterPro" id="IPR019734">
    <property type="entry name" value="TPR_rpt"/>
</dbReference>
<dbReference type="AlphaFoldDB" id="A0A831ZTK5"/>
<gene>
    <name evidence="6" type="ORF">ENS06_13965</name>
</gene>
<sequence>MDEVRQVAAWVHEQFGLIWDASAESEIRRKLSAAAEERGFPGLEAFVRHLFSNLDPSERLKILASILTIGETYFFREPESFVAFRRHVLPQLMAFRDSQGLRHIRLWSAGCSTGEEAYTLAMVTKEALSSHVAWDFSVLATDINERALETAQEGLYRPWSFRKPVPLPYEKYVESVGLFRRVGENVKTHVTFSFLNLTQDTYPSPWTKTTDLDAIFCRNVLMYFDPEKRRFVLERLHQALHEAGWLVLGASELHLADSKQWESVPSSGTIFLRKRPSRTVHKGEAQTEKGTLLRQRRAPFEASAPVHAERGRDLGTGMGFRRGSVAVAPFLPKGDGCLVDGPMTGRSAATPSETKDSSTQAWQAELMGYVSAGLLDEAVHCLERFLSRGVTGSGNDFSQAVTAVVQFLAARGLSEKALELMDRVLAVHKFEPAYHHIKGALHADRGEFDAAAAAFRQMLYVDPQSTTALLSLGMLCRRQGRHEAARRYLEHAWKMLQGREDGAEVPFSDGMSAEQMRRLIERFLAVVPVE</sequence>
<dbReference type="SMART" id="SM00138">
    <property type="entry name" value="MeTrc"/>
    <property type="match status" value="1"/>
</dbReference>
<evidence type="ECO:0000256" key="4">
    <source>
        <dbReference type="PROSITE-ProRule" id="PRU00339"/>
    </source>
</evidence>